<dbReference type="Proteomes" id="UP000530928">
    <property type="component" value="Unassembled WGS sequence"/>
</dbReference>
<dbReference type="RefSeq" id="WP_181614366.1">
    <property type="nucleotide sequence ID" value="NZ_BAABAM010000011.1"/>
</dbReference>
<dbReference type="InterPro" id="IPR042070">
    <property type="entry name" value="PucR_C-HTH_sf"/>
</dbReference>
<evidence type="ECO:0000259" key="2">
    <source>
        <dbReference type="Pfam" id="PF14361"/>
    </source>
</evidence>
<gene>
    <name evidence="3" type="ORF">HNR30_007037</name>
</gene>
<protein>
    <recommendedName>
        <fullName evidence="5">PucR family transcriptional regulator</fullName>
    </recommendedName>
</protein>
<dbReference type="AlphaFoldDB" id="A0A7W0CQW0"/>
<dbReference type="EMBL" id="JACDUR010000007">
    <property type="protein sequence ID" value="MBA2895651.1"/>
    <property type="molecule type" value="Genomic_DNA"/>
</dbReference>
<evidence type="ECO:0000313" key="4">
    <source>
        <dbReference type="Proteomes" id="UP000530928"/>
    </source>
</evidence>
<sequence length="408" mass="43463">MSAEELAAAIAARCESRVNSLTREIVAEHEAVLPGFAELHGGMLEVETASTTRHGVRLFLRVAQGRGSSDQDMRLFRERAAQRMSDGVRLTTLLSGYAVGYRAIWRMLCEEAGPGEEAGLHRLGELMVTALERTMTAVCEAYLLEAELARRGEAMRAVARLLLQSPPTREDPTPDPGVPGVPGVQALAAQHGITLEPSYRVLAFTLRHPGAPPAVSRRRHAVQGALDRLAAQPVLTLFDQHAGHALLPARLAVPTAKLGRRLVEAAGPLHAGLASADSLTDIPATSRQAARIAQVAAACDRPPGVYELGDVLVEFHLSTPGPAAQALSSRLALLEPSLVATLEAFFAADFDRRATAAALTVHPNTVDNRLARVAEALQADPRTAGGILLVGAALAVRRLEGFHFRQTV</sequence>
<feature type="domain" description="PucR C-terminal helix-turn-helix" evidence="1">
    <location>
        <begin position="338"/>
        <end position="395"/>
    </location>
</feature>
<dbReference type="PANTHER" id="PTHR33744">
    <property type="entry name" value="CARBOHYDRATE DIACID REGULATOR"/>
    <property type="match status" value="1"/>
</dbReference>
<feature type="domain" description="RsbT co-antagonist protein RsbRD N-terminal" evidence="2">
    <location>
        <begin position="20"/>
        <end position="152"/>
    </location>
</feature>
<dbReference type="Pfam" id="PF13556">
    <property type="entry name" value="HTH_30"/>
    <property type="match status" value="1"/>
</dbReference>
<dbReference type="InterPro" id="IPR025736">
    <property type="entry name" value="PucR_C-HTH_dom"/>
</dbReference>
<evidence type="ECO:0008006" key="5">
    <source>
        <dbReference type="Google" id="ProtNLM"/>
    </source>
</evidence>
<dbReference type="PANTHER" id="PTHR33744:SF17">
    <property type="entry name" value="CONSERVED PROTEIN"/>
    <property type="match status" value="1"/>
</dbReference>
<accession>A0A7W0CQW0</accession>
<dbReference type="Gene3D" id="1.10.10.2840">
    <property type="entry name" value="PucR C-terminal helix-turn-helix domain"/>
    <property type="match status" value="1"/>
</dbReference>
<evidence type="ECO:0000313" key="3">
    <source>
        <dbReference type="EMBL" id="MBA2895651.1"/>
    </source>
</evidence>
<dbReference type="InterPro" id="IPR025751">
    <property type="entry name" value="RsbRD_N_dom"/>
</dbReference>
<organism evidence="3 4">
    <name type="scientific">Nonomuraea soli</name>
    <dbReference type="NCBI Taxonomy" id="1032476"/>
    <lineage>
        <taxon>Bacteria</taxon>
        <taxon>Bacillati</taxon>
        <taxon>Actinomycetota</taxon>
        <taxon>Actinomycetes</taxon>
        <taxon>Streptosporangiales</taxon>
        <taxon>Streptosporangiaceae</taxon>
        <taxon>Nonomuraea</taxon>
    </lineage>
</organism>
<dbReference type="InterPro" id="IPR051448">
    <property type="entry name" value="CdaR-like_regulators"/>
</dbReference>
<comment type="caution">
    <text evidence="3">The sequence shown here is derived from an EMBL/GenBank/DDBJ whole genome shotgun (WGS) entry which is preliminary data.</text>
</comment>
<dbReference type="Pfam" id="PF14361">
    <property type="entry name" value="RsbRD_N"/>
    <property type="match status" value="1"/>
</dbReference>
<proteinExistence type="predicted"/>
<name>A0A7W0CQW0_9ACTN</name>
<evidence type="ECO:0000259" key="1">
    <source>
        <dbReference type="Pfam" id="PF13556"/>
    </source>
</evidence>
<keyword evidence="4" id="KW-1185">Reference proteome</keyword>
<reference evidence="3 4" key="1">
    <citation type="submission" date="2020-07" db="EMBL/GenBank/DDBJ databases">
        <title>Genomic Encyclopedia of Type Strains, Phase IV (KMG-IV): sequencing the most valuable type-strain genomes for metagenomic binning, comparative biology and taxonomic classification.</title>
        <authorList>
            <person name="Goeker M."/>
        </authorList>
    </citation>
    <scope>NUCLEOTIDE SEQUENCE [LARGE SCALE GENOMIC DNA]</scope>
    <source>
        <strain evidence="3 4">DSM 45533</strain>
    </source>
</reference>